<dbReference type="PANTHER" id="PTHR30238:SF0">
    <property type="entry name" value="THYLAKOID MEMBRANE PROTEIN TERC, CHLOROPLASTIC"/>
    <property type="match status" value="1"/>
</dbReference>
<feature type="transmembrane region" description="Helical" evidence="6">
    <location>
        <begin position="315"/>
        <end position="336"/>
    </location>
</feature>
<comment type="similarity">
    <text evidence="2">Belongs to the TerC family.</text>
</comment>
<evidence type="ECO:0000313" key="8">
    <source>
        <dbReference type="Proteomes" id="UP000245461"/>
    </source>
</evidence>
<dbReference type="InterPro" id="IPR022369">
    <property type="entry name" value="Integral_membrane_TerC_rswitch"/>
</dbReference>
<dbReference type="OrthoDB" id="9783692at2"/>
<evidence type="ECO:0000256" key="5">
    <source>
        <dbReference type="ARBA" id="ARBA00023136"/>
    </source>
</evidence>
<feature type="transmembrane region" description="Helical" evidence="6">
    <location>
        <begin position="162"/>
        <end position="182"/>
    </location>
</feature>
<dbReference type="InterPro" id="IPR005496">
    <property type="entry name" value="Integral_membrane_TerC"/>
</dbReference>
<feature type="transmembrane region" description="Helical" evidence="6">
    <location>
        <begin position="247"/>
        <end position="269"/>
    </location>
</feature>
<reference evidence="7 8" key="1">
    <citation type="submission" date="2018-05" db="EMBL/GenBank/DDBJ databases">
        <title>Zavarzinia sp. HR-AS.</title>
        <authorList>
            <person name="Lee Y."/>
            <person name="Jeon C.O."/>
        </authorList>
    </citation>
    <scope>NUCLEOTIDE SEQUENCE [LARGE SCALE GENOMIC DNA]</scope>
    <source>
        <strain evidence="7 8">HR-AS</strain>
    </source>
</reference>
<feature type="transmembrane region" description="Helical" evidence="6">
    <location>
        <begin position="124"/>
        <end position="150"/>
    </location>
</feature>
<evidence type="ECO:0000256" key="1">
    <source>
        <dbReference type="ARBA" id="ARBA00004141"/>
    </source>
</evidence>
<evidence type="ECO:0000256" key="2">
    <source>
        <dbReference type="ARBA" id="ARBA00007511"/>
    </source>
</evidence>
<protein>
    <recommendedName>
        <fullName evidence="9">Tellurium resistance protein TerC</fullName>
    </recommendedName>
</protein>
<comment type="caution">
    <text evidence="7">The sequence shown here is derived from an EMBL/GenBank/DDBJ whole genome shotgun (WGS) entry which is preliminary data.</text>
</comment>
<feature type="transmembrane region" description="Helical" evidence="6">
    <location>
        <begin position="97"/>
        <end position="118"/>
    </location>
</feature>
<name>A0A317E2W1_9PROT</name>
<keyword evidence="4 6" id="KW-1133">Transmembrane helix</keyword>
<proteinExistence type="inferred from homology"/>
<dbReference type="EMBL" id="QGLE01000007">
    <property type="protein sequence ID" value="PWR21329.1"/>
    <property type="molecule type" value="Genomic_DNA"/>
</dbReference>
<dbReference type="Proteomes" id="UP000245461">
    <property type="component" value="Unassembled WGS sequence"/>
</dbReference>
<gene>
    <name evidence="7" type="ORF">DKG74_12860</name>
</gene>
<feature type="transmembrane region" description="Helical" evidence="6">
    <location>
        <begin position="281"/>
        <end position="303"/>
    </location>
</feature>
<organism evidence="7 8">
    <name type="scientific">Zavarzinia aquatilis</name>
    <dbReference type="NCBI Taxonomy" id="2211142"/>
    <lineage>
        <taxon>Bacteria</taxon>
        <taxon>Pseudomonadati</taxon>
        <taxon>Pseudomonadota</taxon>
        <taxon>Alphaproteobacteria</taxon>
        <taxon>Rhodospirillales</taxon>
        <taxon>Zavarziniaceae</taxon>
        <taxon>Zavarzinia</taxon>
    </lineage>
</organism>
<dbReference type="NCBIfam" id="TIGR03718">
    <property type="entry name" value="R_switched_Alx"/>
    <property type="match status" value="1"/>
</dbReference>
<evidence type="ECO:0000256" key="6">
    <source>
        <dbReference type="SAM" id="Phobius"/>
    </source>
</evidence>
<accession>A0A317E2W1</accession>
<dbReference type="Pfam" id="PF03741">
    <property type="entry name" value="TerC"/>
    <property type="match status" value="1"/>
</dbReference>
<dbReference type="GO" id="GO:0016020">
    <property type="term" value="C:membrane"/>
    <property type="evidence" value="ECO:0007669"/>
    <property type="project" value="UniProtKB-SubCell"/>
</dbReference>
<evidence type="ECO:0000256" key="4">
    <source>
        <dbReference type="ARBA" id="ARBA00022989"/>
    </source>
</evidence>
<keyword evidence="8" id="KW-1185">Reference proteome</keyword>
<feature type="transmembrane region" description="Helical" evidence="6">
    <location>
        <begin position="188"/>
        <end position="210"/>
    </location>
</feature>
<feature type="transmembrane region" description="Helical" evidence="6">
    <location>
        <begin position="342"/>
        <end position="361"/>
    </location>
</feature>
<dbReference type="PANTHER" id="PTHR30238">
    <property type="entry name" value="MEMBRANE BOUND PREDICTED REDOX MODULATOR"/>
    <property type="match status" value="1"/>
</dbReference>
<comment type="subcellular location">
    <subcellularLocation>
        <location evidence="1">Membrane</location>
        <topology evidence="1">Multi-pass membrane protein</topology>
    </subcellularLocation>
</comment>
<dbReference type="AlphaFoldDB" id="A0A317E2W1"/>
<evidence type="ECO:0000256" key="3">
    <source>
        <dbReference type="ARBA" id="ARBA00022692"/>
    </source>
</evidence>
<sequence length="389" mass="42435">MATKFWPHPLQQRRAALCAAQQVPGPSGRCVGIARFDVGTLSSHQGGKACRPLPPPGGQVATSIWAWAGFALFVLVLIALDLGVVHKKPRAVKVSEALLSSLFYIALAMIFAVGVFYFRGEADGWAFLTGFLIEKSLSIDNIFVFVLIFSHFAVPAEYQHRVLLWGILGALVMRAVLIFAGVELIANFHWLIYVFGAFLVITGVKMLLAADAEPDMENNRIIGFIKRRFRVTEDFEGARFFVRRNGLLYATPLFLTLVVVEASDLVFAVDSIPAVLAVSQDAFIVFTANVFAILGLRALYFALAGVVHRFHLLKYALSLVLVLVGVKMLVNGWFGAKTIPTEYALIATAVLVFGSIGLSLLRKAPEGEVALPRGWVVGSPQKGEDRGES</sequence>
<evidence type="ECO:0008006" key="9">
    <source>
        <dbReference type="Google" id="ProtNLM"/>
    </source>
</evidence>
<evidence type="ECO:0000313" key="7">
    <source>
        <dbReference type="EMBL" id="PWR21329.1"/>
    </source>
</evidence>
<feature type="transmembrane region" description="Helical" evidence="6">
    <location>
        <begin position="64"/>
        <end position="85"/>
    </location>
</feature>
<keyword evidence="5 6" id="KW-0472">Membrane</keyword>
<keyword evidence="3 6" id="KW-0812">Transmembrane</keyword>